<evidence type="ECO:0008006" key="3">
    <source>
        <dbReference type="Google" id="ProtNLM"/>
    </source>
</evidence>
<dbReference type="Proteomes" id="UP000187172">
    <property type="component" value="Unassembled WGS sequence"/>
</dbReference>
<evidence type="ECO:0000313" key="2">
    <source>
        <dbReference type="Proteomes" id="UP000187172"/>
    </source>
</evidence>
<accession>A0A1R1DZT9</accession>
<proteinExistence type="predicted"/>
<sequence length="63" mass="7488">MRLTYKQNALALKLYRGLGFDQWGEVNYPGRTASFPVFEKVFENRIIATVRIAWYDFDQPRTK</sequence>
<keyword evidence="2" id="KW-1185">Reference proteome</keyword>
<dbReference type="RefSeq" id="WP_076176832.1">
    <property type="nucleotide sequence ID" value="NZ_MRTP01000024.1"/>
</dbReference>
<dbReference type="EMBL" id="MRTP01000024">
    <property type="protein sequence ID" value="OMF44992.1"/>
    <property type="molecule type" value="Genomic_DNA"/>
</dbReference>
<dbReference type="AlphaFoldDB" id="A0A1R1DZT9"/>
<gene>
    <name evidence="1" type="ORF">BK138_34020</name>
</gene>
<evidence type="ECO:0000313" key="1">
    <source>
        <dbReference type="EMBL" id="OMF44992.1"/>
    </source>
</evidence>
<protein>
    <recommendedName>
        <fullName evidence="3">N-acetyltransferase domain-containing protein</fullName>
    </recommendedName>
</protein>
<name>A0A1R1DZT9_9BACL</name>
<organism evidence="1 2">
    <name type="scientific">Paenibacillus rhizosphaerae</name>
    <dbReference type="NCBI Taxonomy" id="297318"/>
    <lineage>
        <taxon>Bacteria</taxon>
        <taxon>Bacillati</taxon>
        <taxon>Bacillota</taxon>
        <taxon>Bacilli</taxon>
        <taxon>Bacillales</taxon>
        <taxon>Paenibacillaceae</taxon>
        <taxon>Paenibacillus</taxon>
    </lineage>
</organism>
<reference evidence="1 2" key="1">
    <citation type="submission" date="2016-11" db="EMBL/GenBank/DDBJ databases">
        <title>Paenibacillus species isolates.</title>
        <authorList>
            <person name="Beno S.M."/>
        </authorList>
    </citation>
    <scope>NUCLEOTIDE SEQUENCE [LARGE SCALE GENOMIC DNA]</scope>
    <source>
        <strain evidence="1 2">FSL R5-0378</strain>
    </source>
</reference>
<comment type="caution">
    <text evidence="1">The sequence shown here is derived from an EMBL/GenBank/DDBJ whole genome shotgun (WGS) entry which is preliminary data.</text>
</comment>